<dbReference type="SUPFAM" id="SSF55729">
    <property type="entry name" value="Acyl-CoA N-acyltransferases (Nat)"/>
    <property type="match status" value="2"/>
</dbReference>
<evidence type="ECO:0000313" key="5">
    <source>
        <dbReference type="EMBL" id="MDT0379131.1"/>
    </source>
</evidence>
<evidence type="ECO:0000313" key="6">
    <source>
        <dbReference type="Proteomes" id="UP001183414"/>
    </source>
</evidence>
<reference evidence="6" key="1">
    <citation type="submission" date="2023-07" db="EMBL/GenBank/DDBJ databases">
        <title>30 novel species of actinomycetes from the DSMZ collection.</title>
        <authorList>
            <person name="Nouioui I."/>
        </authorList>
    </citation>
    <scope>NUCLEOTIDE SEQUENCE [LARGE SCALE GENOMIC DNA]</scope>
    <source>
        <strain evidence="6">DSM 42041</strain>
    </source>
</reference>
<dbReference type="PANTHER" id="PTHR43420:SF44">
    <property type="entry name" value="ACETYLTRANSFERASE YPEA"/>
    <property type="match status" value="1"/>
</dbReference>
<keyword evidence="2" id="KW-0012">Acyltransferase</keyword>
<evidence type="ECO:0000259" key="4">
    <source>
        <dbReference type="PROSITE" id="PS51186"/>
    </source>
</evidence>
<evidence type="ECO:0000256" key="2">
    <source>
        <dbReference type="ARBA" id="ARBA00023315"/>
    </source>
</evidence>
<dbReference type="RefSeq" id="WP_311672941.1">
    <property type="nucleotide sequence ID" value="NZ_JAVREQ010000007.1"/>
</dbReference>
<feature type="domain" description="N-acetyltransferase" evidence="4">
    <location>
        <begin position="140"/>
        <end position="285"/>
    </location>
</feature>
<dbReference type="EMBL" id="JAVREQ010000007">
    <property type="protein sequence ID" value="MDT0379131.1"/>
    <property type="molecule type" value="Genomic_DNA"/>
</dbReference>
<gene>
    <name evidence="5" type="ORF">RM572_10155</name>
</gene>
<name>A0ABU2NR98_9ACTN</name>
<feature type="domain" description="N-acetyltransferase" evidence="4">
    <location>
        <begin position="1"/>
        <end position="130"/>
    </location>
</feature>
<evidence type="ECO:0000256" key="3">
    <source>
        <dbReference type="SAM" id="MobiDB-lite"/>
    </source>
</evidence>
<keyword evidence="6" id="KW-1185">Reference proteome</keyword>
<dbReference type="InterPro" id="IPR016181">
    <property type="entry name" value="Acyl_CoA_acyltransferase"/>
</dbReference>
<organism evidence="5 6">
    <name type="scientific">Streptomyces hazeniae</name>
    <dbReference type="NCBI Taxonomy" id="3075538"/>
    <lineage>
        <taxon>Bacteria</taxon>
        <taxon>Bacillati</taxon>
        <taxon>Actinomycetota</taxon>
        <taxon>Actinomycetes</taxon>
        <taxon>Kitasatosporales</taxon>
        <taxon>Streptomycetaceae</taxon>
        <taxon>Streptomyces</taxon>
    </lineage>
</organism>
<dbReference type="PANTHER" id="PTHR43420">
    <property type="entry name" value="ACETYLTRANSFERASE"/>
    <property type="match status" value="1"/>
</dbReference>
<comment type="caution">
    <text evidence="5">The sequence shown here is derived from an EMBL/GenBank/DDBJ whole genome shotgun (WGS) entry which is preliminary data.</text>
</comment>
<sequence length="285" mass="30626">MTTTLRPAGPEEPGDDASPGTFRSRRYDICVNGRRVGGLHVTAADEHGLRTGRIAAIEVDEPDRHRGRATVAALAAEELLRGWGCVRLAVAVPAAARPALRLAAALGYTERARHLLTELHPHGPPAVPPDGVRLRPMTDDHYRDWSARDLAQLAAALTADGAAPERAARDAEHAQRALLPDGPATPGMSFHRLLHSDTAVGVLWLRLDGAPRPDADAWVYAVEVDPEHRGHGHGRTLMRAAEDVCREAGARVLGLNVHSGNAPARSLYASLGYRPVEHHLAKPLL</sequence>
<dbReference type="CDD" id="cd04301">
    <property type="entry name" value="NAT_SF"/>
    <property type="match status" value="1"/>
</dbReference>
<dbReference type="InterPro" id="IPR000182">
    <property type="entry name" value="GNAT_dom"/>
</dbReference>
<proteinExistence type="predicted"/>
<dbReference type="InterPro" id="IPR050680">
    <property type="entry name" value="YpeA/RimI_acetyltransf"/>
</dbReference>
<dbReference type="PROSITE" id="PS51186">
    <property type="entry name" value="GNAT"/>
    <property type="match status" value="2"/>
</dbReference>
<dbReference type="Proteomes" id="UP001183414">
    <property type="component" value="Unassembled WGS sequence"/>
</dbReference>
<evidence type="ECO:0000256" key="1">
    <source>
        <dbReference type="ARBA" id="ARBA00022679"/>
    </source>
</evidence>
<feature type="region of interest" description="Disordered" evidence="3">
    <location>
        <begin position="1"/>
        <end position="22"/>
    </location>
</feature>
<protein>
    <submittedName>
        <fullName evidence="5">GNAT family N-acetyltransferase</fullName>
    </submittedName>
</protein>
<accession>A0ABU2NR98</accession>
<dbReference type="Pfam" id="PF00583">
    <property type="entry name" value="Acetyltransf_1"/>
    <property type="match status" value="2"/>
</dbReference>
<dbReference type="Gene3D" id="3.40.630.30">
    <property type="match status" value="2"/>
</dbReference>
<keyword evidence="1" id="KW-0808">Transferase</keyword>